<proteinExistence type="inferred from homology"/>
<evidence type="ECO:0000256" key="7">
    <source>
        <dbReference type="ARBA" id="ARBA00023136"/>
    </source>
</evidence>
<evidence type="ECO:0000256" key="9">
    <source>
        <dbReference type="RuleBase" id="RU369079"/>
    </source>
</evidence>
<evidence type="ECO:0000256" key="6">
    <source>
        <dbReference type="ARBA" id="ARBA00022989"/>
    </source>
</evidence>
<dbReference type="InterPro" id="IPR055348">
    <property type="entry name" value="DctQ"/>
</dbReference>
<evidence type="ECO:0000256" key="4">
    <source>
        <dbReference type="ARBA" id="ARBA00022519"/>
    </source>
</evidence>
<feature type="transmembrane region" description="Helical" evidence="9">
    <location>
        <begin position="92"/>
        <end position="119"/>
    </location>
</feature>
<dbReference type="AlphaFoldDB" id="A0A1M5WIC7"/>
<organism evidence="11 12">
    <name type="scientific">Cognatishimia maritima</name>
    <dbReference type="NCBI Taxonomy" id="870908"/>
    <lineage>
        <taxon>Bacteria</taxon>
        <taxon>Pseudomonadati</taxon>
        <taxon>Pseudomonadota</taxon>
        <taxon>Alphaproteobacteria</taxon>
        <taxon>Rhodobacterales</taxon>
        <taxon>Paracoccaceae</taxon>
        <taxon>Cognatishimia</taxon>
    </lineage>
</organism>
<dbReference type="PANTHER" id="PTHR35011:SF5">
    <property type="entry name" value="SIALIC ACID TRAP TRANSPORTER SMALL PERMEASE PROTEIN SIAQ"/>
    <property type="match status" value="1"/>
</dbReference>
<evidence type="ECO:0000256" key="1">
    <source>
        <dbReference type="ARBA" id="ARBA00004429"/>
    </source>
</evidence>
<evidence type="ECO:0000313" key="11">
    <source>
        <dbReference type="EMBL" id="SHH87177.1"/>
    </source>
</evidence>
<feature type="transmembrane region" description="Helical" evidence="9">
    <location>
        <begin position="48"/>
        <end position="71"/>
    </location>
</feature>
<keyword evidence="6 9" id="KW-1133">Transmembrane helix</keyword>
<comment type="subcellular location">
    <subcellularLocation>
        <location evidence="1 9">Cell inner membrane</location>
        <topology evidence="1 9">Multi-pass membrane protein</topology>
    </subcellularLocation>
</comment>
<comment type="subunit">
    <text evidence="9">The complex comprises the extracytoplasmic solute receptor protein and the two transmembrane proteins.</text>
</comment>
<evidence type="ECO:0000313" key="12">
    <source>
        <dbReference type="Proteomes" id="UP000184211"/>
    </source>
</evidence>
<dbReference type="InterPro" id="IPR007387">
    <property type="entry name" value="TRAP_DctQ"/>
</dbReference>
<evidence type="ECO:0000256" key="8">
    <source>
        <dbReference type="ARBA" id="ARBA00038436"/>
    </source>
</evidence>
<keyword evidence="5 9" id="KW-0812">Transmembrane</keyword>
<gene>
    <name evidence="11" type="ORF">SAMN04488044_0133</name>
</gene>
<dbReference type="EMBL" id="FQWM01000012">
    <property type="protein sequence ID" value="SHH87177.1"/>
    <property type="molecule type" value="Genomic_DNA"/>
</dbReference>
<keyword evidence="2 9" id="KW-0813">Transport</keyword>
<dbReference type="PANTHER" id="PTHR35011">
    <property type="entry name" value="2,3-DIKETO-L-GULONATE TRAP TRANSPORTER SMALL PERMEASE PROTEIN YIAM"/>
    <property type="match status" value="1"/>
</dbReference>
<sequence length="171" mass="18770">MSRHVELLGRVASLLETTTLNLCVLLAVLMSATLLAELVARNLIGTTLIWSAEFATMCFIWIAFLGSTAAARRRDHFNVDLIGRWVPAGSPAEHWLLALTAAIFAGFGAVLLINGISFAETGMRRFSFSLGIPQGYTMLIMPVSGALFLFYGCVELLELFIDEDRENVERA</sequence>
<feature type="transmembrane region" description="Helical" evidence="9">
    <location>
        <begin position="139"/>
        <end position="161"/>
    </location>
</feature>
<keyword evidence="3" id="KW-1003">Cell membrane</keyword>
<accession>A0A1M5WIC7</accession>
<dbReference type="STRING" id="870908.SAMN04488044_0133"/>
<evidence type="ECO:0000256" key="5">
    <source>
        <dbReference type="ARBA" id="ARBA00022692"/>
    </source>
</evidence>
<keyword evidence="12" id="KW-1185">Reference proteome</keyword>
<keyword evidence="7 9" id="KW-0472">Membrane</keyword>
<feature type="domain" description="Tripartite ATP-independent periplasmic transporters DctQ component" evidence="10">
    <location>
        <begin position="31"/>
        <end position="160"/>
    </location>
</feature>
<reference evidence="12" key="1">
    <citation type="submission" date="2016-11" db="EMBL/GenBank/DDBJ databases">
        <authorList>
            <person name="Varghese N."/>
            <person name="Submissions S."/>
        </authorList>
    </citation>
    <scope>NUCLEOTIDE SEQUENCE [LARGE SCALE GENOMIC DNA]</scope>
    <source>
        <strain evidence="12">DSM 28223</strain>
    </source>
</reference>
<name>A0A1M5WIC7_9RHOB</name>
<evidence type="ECO:0000259" key="10">
    <source>
        <dbReference type="Pfam" id="PF04290"/>
    </source>
</evidence>
<dbReference type="OrthoDB" id="4964541at2"/>
<evidence type="ECO:0000256" key="2">
    <source>
        <dbReference type="ARBA" id="ARBA00022448"/>
    </source>
</evidence>
<dbReference type="RefSeq" id="WP_084605058.1">
    <property type="nucleotide sequence ID" value="NZ_FQWM01000012.1"/>
</dbReference>
<dbReference type="GO" id="GO:0015740">
    <property type="term" value="P:C4-dicarboxylate transport"/>
    <property type="evidence" value="ECO:0007669"/>
    <property type="project" value="TreeGrafter"/>
</dbReference>
<dbReference type="Pfam" id="PF04290">
    <property type="entry name" value="DctQ"/>
    <property type="match status" value="1"/>
</dbReference>
<comment type="function">
    <text evidence="9">Part of the tripartite ATP-independent periplasmic (TRAP) transport system.</text>
</comment>
<evidence type="ECO:0000256" key="3">
    <source>
        <dbReference type="ARBA" id="ARBA00022475"/>
    </source>
</evidence>
<dbReference type="GO" id="GO:0005886">
    <property type="term" value="C:plasma membrane"/>
    <property type="evidence" value="ECO:0007669"/>
    <property type="project" value="UniProtKB-SubCell"/>
</dbReference>
<protein>
    <recommendedName>
        <fullName evidence="9">TRAP transporter small permease protein</fullName>
    </recommendedName>
</protein>
<dbReference type="Proteomes" id="UP000184211">
    <property type="component" value="Unassembled WGS sequence"/>
</dbReference>
<keyword evidence="4 9" id="KW-0997">Cell inner membrane</keyword>
<comment type="similarity">
    <text evidence="8 9">Belongs to the TRAP transporter small permease family.</text>
</comment>
<dbReference type="GO" id="GO:0022857">
    <property type="term" value="F:transmembrane transporter activity"/>
    <property type="evidence" value="ECO:0007669"/>
    <property type="project" value="UniProtKB-UniRule"/>
</dbReference>
<feature type="transmembrane region" description="Helical" evidence="9">
    <location>
        <begin position="12"/>
        <end position="36"/>
    </location>
</feature>